<name>A0A163D343_PHYB8</name>
<comment type="similarity">
    <text evidence="2">Belongs to the UPF0057 (PMP3) family.</text>
</comment>
<evidence type="ECO:0000256" key="3">
    <source>
        <dbReference type="ARBA" id="ARBA00022692"/>
    </source>
</evidence>
<keyword evidence="3 6" id="KW-0812">Transmembrane</keyword>
<evidence type="ECO:0000256" key="1">
    <source>
        <dbReference type="ARBA" id="ARBA00004370"/>
    </source>
</evidence>
<dbReference type="STRING" id="763407.A0A163D343"/>
<evidence type="ECO:0000256" key="4">
    <source>
        <dbReference type="ARBA" id="ARBA00022989"/>
    </source>
</evidence>
<dbReference type="PANTHER" id="PTHR21659">
    <property type="entry name" value="HYDROPHOBIC PROTEIN RCI2 LOW TEMPERATURE AND SALT RESPONSIVE PROTEIN LTI6 -RELATED"/>
    <property type="match status" value="1"/>
</dbReference>
<evidence type="ECO:0000256" key="5">
    <source>
        <dbReference type="ARBA" id="ARBA00023136"/>
    </source>
</evidence>
<dbReference type="AlphaFoldDB" id="A0A163D343"/>
<evidence type="ECO:0008006" key="9">
    <source>
        <dbReference type="Google" id="ProtNLM"/>
    </source>
</evidence>
<keyword evidence="8" id="KW-1185">Reference proteome</keyword>
<evidence type="ECO:0000313" key="7">
    <source>
        <dbReference type="EMBL" id="OAD68370.1"/>
    </source>
</evidence>
<dbReference type="InterPro" id="IPR000612">
    <property type="entry name" value="PMP3"/>
</dbReference>
<evidence type="ECO:0000256" key="2">
    <source>
        <dbReference type="ARBA" id="ARBA00009530"/>
    </source>
</evidence>
<protein>
    <recommendedName>
        <fullName evidence="9">Plasma membrane proteolipid 3</fullName>
    </recommendedName>
</protein>
<dbReference type="Proteomes" id="UP000077315">
    <property type="component" value="Unassembled WGS sequence"/>
</dbReference>
<keyword evidence="5 6" id="KW-0472">Membrane</keyword>
<dbReference type="RefSeq" id="XP_018286410.1">
    <property type="nucleotide sequence ID" value="XM_018438737.1"/>
</dbReference>
<keyword evidence="4 6" id="KW-1133">Transmembrane helix</keyword>
<dbReference type="GO" id="GO:0016020">
    <property type="term" value="C:membrane"/>
    <property type="evidence" value="ECO:0007669"/>
    <property type="project" value="UniProtKB-SubCell"/>
</dbReference>
<dbReference type="GeneID" id="28999643"/>
<evidence type="ECO:0000256" key="6">
    <source>
        <dbReference type="SAM" id="Phobius"/>
    </source>
</evidence>
<dbReference type="VEuPathDB" id="FungiDB:PHYBLDRAFT_183233"/>
<accession>A0A163D343</accession>
<sequence>MVGDCCLILIIILLPPLGVFLMHGCGADFWINLCLTLLGYLPGHIHAFYLLIKQRDEKRLQGGYPVGGPGYGAVPN</sequence>
<dbReference type="EMBL" id="KV440995">
    <property type="protein sequence ID" value="OAD68370.1"/>
    <property type="molecule type" value="Genomic_DNA"/>
</dbReference>
<feature type="transmembrane region" description="Helical" evidence="6">
    <location>
        <begin position="5"/>
        <end position="23"/>
    </location>
</feature>
<reference evidence="8" key="1">
    <citation type="submission" date="2015-06" db="EMBL/GenBank/DDBJ databases">
        <title>Expansion of signal transduction pathways in fungi by whole-genome duplication.</title>
        <authorList>
            <consortium name="DOE Joint Genome Institute"/>
            <person name="Corrochano L.M."/>
            <person name="Kuo A."/>
            <person name="Marcet-Houben M."/>
            <person name="Polaino S."/>
            <person name="Salamov A."/>
            <person name="Villalobos J.M."/>
            <person name="Alvarez M.I."/>
            <person name="Avalos J."/>
            <person name="Benito E.P."/>
            <person name="Benoit I."/>
            <person name="Burger G."/>
            <person name="Camino L.P."/>
            <person name="Canovas D."/>
            <person name="Cerda-Olmedo E."/>
            <person name="Cheng J.-F."/>
            <person name="Dominguez A."/>
            <person name="Elias M."/>
            <person name="Eslava A.P."/>
            <person name="Glaser F."/>
            <person name="Grimwood J."/>
            <person name="Gutierrez G."/>
            <person name="Heitman J."/>
            <person name="Henrissat B."/>
            <person name="Iturriaga E.A."/>
            <person name="Lang B.F."/>
            <person name="Lavin J.L."/>
            <person name="Lee S."/>
            <person name="Li W."/>
            <person name="Lindquist E."/>
            <person name="Lopez-Garcia S."/>
            <person name="Luque E.M."/>
            <person name="Marcos A.T."/>
            <person name="Martin J."/>
            <person name="McCluskey K."/>
            <person name="Medina H.R."/>
            <person name="Miralles-Duran A."/>
            <person name="Miyazaki A."/>
            <person name="Munoz-Torres E."/>
            <person name="Oguiza J.A."/>
            <person name="Ohm R."/>
            <person name="Olmedo M."/>
            <person name="Orejas M."/>
            <person name="Ortiz-Castellanos L."/>
            <person name="Pisabarro A.G."/>
            <person name="Rodriguez-Romero J."/>
            <person name="Ruiz-Herrera J."/>
            <person name="Ruiz-Vazquez R."/>
            <person name="Sanz C."/>
            <person name="Schackwitz W."/>
            <person name="Schmutz J."/>
            <person name="Shahriari M."/>
            <person name="Shelest E."/>
            <person name="Silva-Franco F."/>
            <person name="Soanes D."/>
            <person name="Syed K."/>
            <person name="Tagua V.G."/>
            <person name="Talbot N.J."/>
            <person name="Thon M."/>
            <person name="De vries R.P."/>
            <person name="Wiebenga A."/>
            <person name="Yadav J.S."/>
            <person name="Braun E.L."/>
            <person name="Baker S."/>
            <person name="Garre V."/>
            <person name="Horwitz B."/>
            <person name="Torres-Martinez S."/>
            <person name="Idnurm A."/>
            <person name="Herrera-Estrella A."/>
            <person name="Gabaldon T."/>
            <person name="Grigoriev I.V."/>
        </authorList>
    </citation>
    <scope>NUCLEOTIDE SEQUENCE [LARGE SCALE GENOMIC DNA]</scope>
    <source>
        <strain evidence="8">NRRL 1555(-)</strain>
    </source>
</reference>
<dbReference type="PANTHER" id="PTHR21659:SF42">
    <property type="entry name" value="UPF0057 MEMBRANE PROTEIN ZK632.10-RELATED"/>
    <property type="match status" value="1"/>
</dbReference>
<evidence type="ECO:0000313" key="8">
    <source>
        <dbReference type="Proteomes" id="UP000077315"/>
    </source>
</evidence>
<comment type="subcellular location">
    <subcellularLocation>
        <location evidence="1">Membrane</location>
    </subcellularLocation>
</comment>
<feature type="transmembrane region" description="Helical" evidence="6">
    <location>
        <begin position="29"/>
        <end position="52"/>
    </location>
</feature>
<gene>
    <name evidence="7" type="ORF">PHYBLDRAFT_183233</name>
</gene>
<proteinExistence type="inferred from homology"/>
<dbReference type="OrthoDB" id="2802411at2759"/>
<organism evidence="7 8">
    <name type="scientific">Phycomyces blakesleeanus (strain ATCC 8743b / DSM 1359 / FGSC 10004 / NBRC 33097 / NRRL 1555)</name>
    <dbReference type="NCBI Taxonomy" id="763407"/>
    <lineage>
        <taxon>Eukaryota</taxon>
        <taxon>Fungi</taxon>
        <taxon>Fungi incertae sedis</taxon>
        <taxon>Mucoromycota</taxon>
        <taxon>Mucoromycotina</taxon>
        <taxon>Mucoromycetes</taxon>
        <taxon>Mucorales</taxon>
        <taxon>Phycomycetaceae</taxon>
        <taxon>Phycomyces</taxon>
    </lineage>
</organism>
<dbReference type="InParanoid" id="A0A163D343"/>
<dbReference type="Pfam" id="PF01679">
    <property type="entry name" value="Pmp3"/>
    <property type="match status" value="1"/>
</dbReference>